<comment type="caution">
    <text evidence="3">The sequence shown here is derived from an EMBL/GenBank/DDBJ whole genome shotgun (WGS) entry which is preliminary data.</text>
</comment>
<feature type="transmembrane region" description="Helical" evidence="2">
    <location>
        <begin position="20"/>
        <end position="39"/>
    </location>
</feature>
<dbReference type="OrthoDB" id="546632at2759"/>
<keyword evidence="4" id="KW-1185">Reference proteome</keyword>
<keyword evidence="2" id="KW-1133">Transmembrane helix</keyword>
<dbReference type="AlphaFoldDB" id="A0A9W6XGB3"/>
<evidence type="ECO:0000256" key="1">
    <source>
        <dbReference type="SAM" id="MobiDB-lite"/>
    </source>
</evidence>
<protein>
    <submittedName>
        <fullName evidence="3">Unnamed protein product</fullName>
    </submittedName>
</protein>
<evidence type="ECO:0000256" key="2">
    <source>
        <dbReference type="SAM" id="Phobius"/>
    </source>
</evidence>
<sequence>MEFCVIVSLRYPDSSSTILVVNKFLLIFTLVCVSAVLVIRVRQTDRFLRLNFLHAKIVEERARASHLQKEIILNENKSLKKMLEERVGGHGDGSPPLDFDSPMAKVLLDLKALQRATELSPELRENLDGIVTLLMRKGQNLFAPDIHEQLKMKRDGDLDGDIKSWATTVLANKSYTRNRRASAVFQSSAENSASSSSGNGSSAKDSERSVAAGSGISSVSMGSVGNANTARAVEMRLHPEVTAPTDEVLNAVGELMERDGWSVDTFEYVSCC</sequence>
<reference evidence="3" key="1">
    <citation type="submission" date="2023-04" db="EMBL/GenBank/DDBJ databases">
        <title>Phytophthora fragariaefolia NBRC 109709.</title>
        <authorList>
            <person name="Ichikawa N."/>
            <person name="Sato H."/>
            <person name="Tonouchi N."/>
        </authorList>
    </citation>
    <scope>NUCLEOTIDE SEQUENCE</scope>
    <source>
        <strain evidence="3">NBRC 109709</strain>
    </source>
</reference>
<dbReference type="Proteomes" id="UP001165121">
    <property type="component" value="Unassembled WGS sequence"/>
</dbReference>
<keyword evidence="2" id="KW-0472">Membrane</keyword>
<gene>
    <name evidence="3" type="ORF">Pfra01_001115400</name>
</gene>
<name>A0A9W6XGB3_9STRA</name>
<feature type="compositionally biased region" description="Low complexity" evidence="1">
    <location>
        <begin position="187"/>
        <end position="212"/>
    </location>
</feature>
<organism evidence="3 4">
    <name type="scientific">Phytophthora fragariaefolia</name>
    <dbReference type="NCBI Taxonomy" id="1490495"/>
    <lineage>
        <taxon>Eukaryota</taxon>
        <taxon>Sar</taxon>
        <taxon>Stramenopiles</taxon>
        <taxon>Oomycota</taxon>
        <taxon>Peronosporomycetes</taxon>
        <taxon>Peronosporales</taxon>
        <taxon>Peronosporaceae</taxon>
        <taxon>Phytophthora</taxon>
    </lineage>
</organism>
<accession>A0A9W6XGB3</accession>
<dbReference type="EMBL" id="BSXT01001093">
    <property type="protein sequence ID" value="GMF38535.1"/>
    <property type="molecule type" value="Genomic_DNA"/>
</dbReference>
<evidence type="ECO:0000313" key="3">
    <source>
        <dbReference type="EMBL" id="GMF38535.1"/>
    </source>
</evidence>
<evidence type="ECO:0000313" key="4">
    <source>
        <dbReference type="Proteomes" id="UP001165121"/>
    </source>
</evidence>
<feature type="region of interest" description="Disordered" evidence="1">
    <location>
        <begin position="184"/>
        <end position="212"/>
    </location>
</feature>
<keyword evidence="2" id="KW-0812">Transmembrane</keyword>
<proteinExistence type="predicted"/>